<dbReference type="SUPFAM" id="SSF55073">
    <property type="entry name" value="Nucleotide cyclase"/>
    <property type="match status" value="1"/>
</dbReference>
<dbReference type="SUPFAM" id="SSF55785">
    <property type="entry name" value="PYP-like sensor domain (PAS domain)"/>
    <property type="match status" value="1"/>
</dbReference>
<sequence length="727" mass="81675">MEKRDRGTLPDDRPASALAMHGRPTGAVDERLEGGGHAVGGGCFAQCPSLAQVLFRYAREGVLVTDGEGVVLDCNEAFTQIMGHAREEILGRHARTLVSGIHGTELFAAMWRELTEKDHWRGEVWSRSKDGRLFPVTLIMTAVRDPEGARRYCLGLVSDLCGQEEQRRHLDYISHYDPLTGLPNRVLLVNRLLRAMDQVKRRGKRLTVAYLDLDGFKAVNDTHGHEVGDLLLVALARRMPLALRSCDTIARLGGDEFVAVLLDLDDSTGEAVLERLLVAASDPVLLGDVVLQVSVSIGVTHYPQAREVDADQLLRQSDQAMYQAKLAGRNSYQLFDPEQAFNQMDRHQCLARIRTALERREFVLHYQPKVNMRTGKVFGAEALIRWQHPERGMLMPNAFLPPIEGHAIAVELGEWVIEAALKQLEEWHAAGLHSSVSVNLGAYQLQRPDFMECLRMLLATHPRVHPSCLELEIVESSALQDIERVSQVIDACREIGVQFALDDFGTGYSSLTYLKRLPAASLKIDQTFVRDMLDDPDDLSILEGVLGLAKAFERDAIAEGVETVEHGCLLLQLGCELAQGYGIAVPMPGADLPGWACAWRPPVVWSTESRVAREDLPVIFAQVEHRAWLRKLEDVVLYGRMLPPPMHVSHCRFGRWLYGEGRVRYGDRPSFETVELQHRRIHERANEILDLKWQGREDLAVSRLKTLDELRDSLFEALRSLVRARPR</sequence>
<dbReference type="SUPFAM" id="SSF141868">
    <property type="entry name" value="EAL domain-like"/>
    <property type="match status" value="1"/>
</dbReference>
<dbReference type="PANTHER" id="PTHR44757">
    <property type="entry name" value="DIGUANYLATE CYCLASE DGCP"/>
    <property type="match status" value="1"/>
</dbReference>
<dbReference type="InterPro" id="IPR000014">
    <property type="entry name" value="PAS"/>
</dbReference>
<dbReference type="InterPro" id="IPR001633">
    <property type="entry name" value="EAL_dom"/>
</dbReference>
<gene>
    <name evidence="5" type="ORF">ACFSJC_15570</name>
</gene>
<dbReference type="NCBIfam" id="TIGR00254">
    <property type="entry name" value="GGDEF"/>
    <property type="match status" value="1"/>
</dbReference>
<feature type="compositionally biased region" description="Basic and acidic residues" evidence="1">
    <location>
        <begin position="1"/>
        <end position="14"/>
    </location>
</feature>
<dbReference type="Proteomes" id="UP001597337">
    <property type="component" value="Unassembled WGS sequence"/>
</dbReference>
<keyword evidence="6" id="KW-1185">Reference proteome</keyword>
<dbReference type="Gene3D" id="3.20.20.450">
    <property type="entry name" value="EAL domain"/>
    <property type="match status" value="1"/>
</dbReference>
<reference evidence="6" key="1">
    <citation type="journal article" date="2019" name="Int. J. Syst. Evol. Microbiol.">
        <title>The Global Catalogue of Microorganisms (GCM) 10K type strain sequencing project: providing services to taxonomists for standard genome sequencing and annotation.</title>
        <authorList>
            <consortium name="The Broad Institute Genomics Platform"/>
            <consortium name="The Broad Institute Genome Sequencing Center for Infectious Disease"/>
            <person name="Wu L."/>
            <person name="Ma J."/>
        </authorList>
    </citation>
    <scope>NUCLEOTIDE SEQUENCE [LARGE SCALE GENOMIC DNA]</scope>
    <source>
        <strain evidence="6">KACC 12597</strain>
    </source>
</reference>
<dbReference type="InterPro" id="IPR043128">
    <property type="entry name" value="Rev_trsase/Diguanyl_cyclase"/>
</dbReference>
<evidence type="ECO:0000259" key="4">
    <source>
        <dbReference type="PROSITE" id="PS50887"/>
    </source>
</evidence>
<dbReference type="Pfam" id="PF00990">
    <property type="entry name" value="GGDEF"/>
    <property type="match status" value="1"/>
</dbReference>
<dbReference type="CDD" id="cd00130">
    <property type="entry name" value="PAS"/>
    <property type="match status" value="1"/>
</dbReference>
<dbReference type="CDD" id="cd01948">
    <property type="entry name" value="EAL"/>
    <property type="match status" value="1"/>
</dbReference>
<dbReference type="PROSITE" id="PS50887">
    <property type="entry name" value="GGDEF"/>
    <property type="match status" value="1"/>
</dbReference>
<evidence type="ECO:0000256" key="1">
    <source>
        <dbReference type="SAM" id="MobiDB-lite"/>
    </source>
</evidence>
<dbReference type="InterPro" id="IPR052155">
    <property type="entry name" value="Biofilm_reg_signaling"/>
</dbReference>
<dbReference type="InterPro" id="IPR035965">
    <property type="entry name" value="PAS-like_dom_sf"/>
</dbReference>
<dbReference type="RefSeq" id="WP_386028015.1">
    <property type="nucleotide sequence ID" value="NZ_JBHUHX010000047.1"/>
</dbReference>
<dbReference type="InterPro" id="IPR000160">
    <property type="entry name" value="GGDEF_dom"/>
</dbReference>
<dbReference type="SMART" id="SM00091">
    <property type="entry name" value="PAS"/>
    <property type="match status" value="1"/>
</dbReference>
<evidence type="ECO:0000259" key="2">
    <source>
        <dbReference type="PROSITE" id="PS50112"/>
    </source>
</evidence>
<dbReference type="InterPro" id="IPR025991">
    <property type="entry name" value="Chemoreceptor_zinc-bind_dom"/>
</dbReference>
<dbReference type="PROSITE" id="PS50883">
    <property type="entry name" value="EAL"/>
    <property type="match status" value="1"/>
</dbReference>
<comment type="caution">
    <text evidence="5">The sequence shown here is derived from an EMBL/GenBank/DDBJ whole genome shotgun (WGS) entry which is preliminary data.</text>
</comment>
<dbReference type="Pfam" id="PF00563">
    <property type="entry name" value="EAL"/>
    <property type="match status" value="1"/>
</dbReference>
<evidence type="ECO:0000313" key="5">
    <source>
        <dbReference type="EMBL" id="MFD2113268.1"/>
    </source>
</evidence>
<evidence type="ECO:0000259" key="3">
    <source>
        <dbReference type="PROSITE" id="PS50883"/>
    </source>
</evidence>
<dbReference type="InterPro" id="IPR035919">
    <property type="entry name" value="EAL_sf"/>
</dbReference>
<evidence type="ECO:0000313" key="6">
    <source>
        <dbReference type="Proteomes" id="UP001597337"/>
    </source>
</evidence>
<dbReference type="Gene3D" id="3.30.450.20">
    <property type="entry name" value="PAS domain"/>
    <property type="match status" value="1"/>
</dbReference>
<dbReference type="PANTHER" id="PTHR44757:SF2">
    <property type="entry name" value="BIOFILM ARCHITECTURE MAINTENANCE PROTEIN MBAA"/>
    <property type="match status" value="1"/>
</dbReference>
<protein>
    <submittedName>
        <fullName evidence="5">EAL domain-containing protein</fullName>
    </submittedName>
</protein>
<organism evidence="5 6">
    <name type="scientific">Thiorhodococcus fuscus</name>
    <dbReference type="NCBI Taxonomy" id="527200"/>
    <lineage>
        <taxon>Bacteria</taxon>
        <taxon>Pseudomonadati</taxon>
        <taxon>Pseudomonadota</taxon>
        <taxon>Gammaproteobacteria</taxon>
        <taxon>Chromatiales</taxon>
        <taxon>Chromatiaceae</taxon>
        <taxon>Thiorhodococcus</taxon>
    </lineage>
</organism>
<feature type="domain" description="PAS" evidence="2">
    <location>
        <begin position="54"/>
        <end position="102"/>
    </location>
</feature>
<dbReference type="Gene3D" id="3.30.70.270">
    <property type="match status" value="1"/>
</dbReference>
<dbReference type="Gene3D" id="1.20.120.30">
    <property type="entry name" value="Aspartate receptor, ligand-binding domain"/>
    <property type="match status" value="1"/>
</dbReference>
<dbReference type="SMART" id="SM00267">
    <property type="entry name" value="GGDEF"/>
    <property type="match status" value="1"/>
</dbReference>
<dbReference type="CDD" id="cd01949">
    <property type="entry name" value="GGDEF"/>
    <property type="match status" value="1"/>
</dbReference>
<feature type="domain" description="EAL" evidence="3">
    <location>
        <begin position="346"/>
        <end position="600"/>
    </location>
</feature>
<feature type="region of interest" description="Disordered" evidence="1">
    <location>
        <begin position="1"/>
        <end position="27"/>
    </location>
</feature>
<feature type="domain" description="GGDEF" evidence="4">
    <location>
        <begin position="204"/>
        <end position="337"/>
    </location>
</feature>
<accession>A0ABW4YCA6</accession>
<dbReference type="Pfam" id="PF13426">
    <property type="entry name" value="PAS_9"/>
    <property type="match status" value="1"/>
</dbReference>
<dbReference type="SMART" id="SM00052">
    <property type="entry name" value="EAL"/>
    <property type="match status" value="1"/>
</dbReference>
<dbReference type="Pfam" id="PF13682">
    <property type="entry name" value="CZB"/>
    <property type="match status" value="1"/>
</dbReference>
<proteinExistence type="predicted"/>
<dbReference type="PROSITE" id="PS50112">
    <property type="entry name" value="PAS"/>
    <property type="match status" value="1"/>
</dbReference>
<dbReference type="NCBIfam" id="TIGR00229">
    <property type="entry name" value="sensory_box"/>
    <property type="match status" value="1"/>
</dbReference>
<dbReference type="InterPro" id="IPR029787">
    <property type="entry name" value="Nucleotide_cyclase"/>
</dbReference>
<dbReference type="EMBL" id="JBHUHX010000047">
    <property type="protein sequence ID" value="MFD2113268.1"/>
    <property type="molecule type" value="Genomic_DNA"/>
</dbReference>
<name>A0ABW4YCA6_9GAMM</name>